<protein>
    <submittedName>
        <fullName evidence="8">Glycosyltransferase-like 1B</fullName>
    </submittedName>
</protein>
<organism evidence="8 9">
    <name type="scientific">Apophysomyces ossiformis</name>
    <dbReference type="NCBI Taxonomy" id="679940"/>
    <lineage>
        <taxon>Eukaryota</taxon>
        <taxon>Fungi</taxon>
        <taxon>Fungi incertae sedis</taxon>
        <taxon>Mucoromycota</taxon>
        <taxon>Mucoromycotina</taxon>
        <taxon>Mucoromycetes</taxon>
        <taxon>Mucorales</taxon>
        <taxon>Mucorineae</taxon>
        <taxon>Mucoraceae</taxon>
        <taxon>Apophysomyces</taxon>
    </lineage>
</organism>
<evidence type="ECO:0000256" key="1">
    <source>
        <dbReference type="ARBA" id="ARBA00004606"/>
    </source>
</evidence>
<dbReference type="PANTHER" id="PTHR12270:SF52">
    <property type="entry name" value="GLYCOSYLTRANSFERASE-LIKE PROTEIN GNT13-RELATED"/>
    <property type="match status" value="1"/>
</dbReference>
<dbReference type="InterPro" id="IPR029044">
    <property type="entry name" value="Nucleotide-diphossugar_trans"/>
</dbReference>
<dbReference type="SUPFAM" id="SSF53448">
    <property type="entry name" value="Nucleotide-diphospho-sugar transferases"/>
    <property type="match status" value="1"/>
</dbReference>
<dbReference type="Pfam" id="PF13896">
    <property type="entry name" value="Glyco_transf_49"/>
    <property type="match status" value="1"/>
</dbReference>
<name>A0A8H7BWM0_9FUNG</name>
<evidence type="ECO:0000256" key="4">
    <source>
        <dbReference type="ARBA" id="ARBA00022989"/>
    </source>
</evidence>
<keyword evidence="9" id="KW-1185">Reference proteome</keyword>
<dbReference type="AlphaFoldDB" id="A0A8H7BWM0"/>
<evidence type="ECO:0000313" key="9">
    <source>
        <dbReference type="Proteomes" id="UP000605846"/>
    </source>
</evidence>
<evidence type="ECO:0000256" key="3">
    <source>
        <dbReference type="ARBA" id="ARBA00022968"/>
    </source>
</evidence>
<dbReference type="EMBL" id="JABAYA010000077">
    <property type="protein sequence ID" value="KAF7726534.1"/>
    <property type="molecule type" value="Genomic_DNA"/>
</dbReference>
<proteinExistence type="predicted"/>
<keyword evidence="5" id="KW-0472">Membrane</keyword>
<dbReference type="GO" id="GO:0016020">
    <property type="term" value="C:membrane"/>
    <property type="evidence" value="ECO:0007669"/>
    <property type="project" value="UniProtKB-SubCell"/>
</dbReference>
<keyword evidence="4" id="KW-1133">Transmembrane helix</keyword>
<dbReference type="GO" id="GO:0042285">
    <property type="term" value="F:xylosyltransferase activity"/>
    <property type="evidence" value="ECO:0007669"/>
    <property type="project" value="TreeGrafter"/>
</dbReference>
<dbReference type="GO" id="GO:0035269">
    <property type="term" value="P:protein O-linked glycosylation via mannose"/>
    <property type="evidence" value="ECO:0007669"/>
    <property type="project" value="TreeGrafter"/>
</dbReference>
<comment type="caution">
    <text evidence="8">The sequence shown here is derived from an EMBL/GenBank/DDBJ whole genome shotgun (WGS) entry which is preliminary data.</text>
</comment>
<evidence type="ECO:0000256" key="6">
    <source>
        <dbReference type="ARBA" id="ARBA00023180"/>
    </source>
</evidence>
<evidence type="ECO:0000256" key="5">
    <source>
        <dbReference type="ARBA" id="ARBA00023136"/>
    </source>
</evidence>
<evidence type="ECO:0000256" key="7">
    <source>
        <dbReference type="SAM" id="SignalP"/>
    </source>
</evidence>
<keyword evidence="2" id="KW-0812">Transmembrane</keyword>
<gene>
    <name evidence="8" type="primary">GYLTL1B</name>
    <name evidence="8" type="ORF">EC973_008665</name>
</gene>
<sequence length="474" mass="54179">MLGLIGVLIILVLLRSFSLERPQQRLAHQPSYDSIHSCRAEICNSKGECSSWVAGRYEQSKLQQHRIYRDVDTIDVNVGCQLRIRVNPTDSSSEDWMVVEDHMDCKTNKLCRNVVEMDVKSDLFVLSSQLEKRLNDPMQMNQEQTFVVVHKPTSKPVNALDVALVSQFSVNRLETFKHVLQAWEGPISVSIYLTDPDDISALKRFFSTPDNVALYSRAQVTVLKPSYSGNEHLKYPINHLRNLAITAVNTPYILVIDADFIPSKDLYQQTRSQFLPFLEQSNRRRAVIVPCYAMHEQYKDMAMPATVGTLRDLVRRGIAYITDPGAGHGPTLANEIALGRTLKRGQPFYEVCYESQWEPYYVVPRSAPLYDVRFKNQGGDKQSHALQLNAEGYQFYVARNAFMIHRDHSKMVWPGGGFEKAQKETKSWNYFEGFMREMERLYGNNVRWPKACHAMAIGWQEQRRGTIGLAAGTA</sequence>
<keyword evidence="7" id="KW-0732">Signal</keyword>
<dbReference type="GO" id="GO:0015020">
    <property type="term" value="F:glucuronosyltransferase activity"/>
    <property type="evidence" value="ECO:0007669"/>
    <property type="project" value="TreeGrafter"/>
</dbReference>
<keyword evidence="6" id="KW-0325">Glycoprotein</keyword>
<evidence type="ECO:0000256" key="2">
    <source>
        <dbReference type="ARBA" id="ARBA00022692"/>
    </source>
</evidence>
<feature type="chain" id="PRO_5034339945" evidence="7">
    <location>
        <begin position="17"/>
        <end position="474"/>
    </location>
</feature>
<dbReference type="InterPro" id="IPR051292">
    <property type="entry name" value="Xyl/GlcA_transferase"/>
</dbReference>
<reference evidence="8" key="1">
    <citation type="submission" date="2020-01" db="EMBL/GenBank/DDBJ databases">
        <title>Genome Sequencing of Three Apophysomyces-Like Fungal Strains Confirms a Novel Fungal Genus in the Mucoromycota with divergent Burkholderia-like Endosymbiotic Bacteria.</title>
        <authorList>
            <person name="Stajich J.E."/>
            <person name="Macias A.M."/>
            <person name="Carter-House D."/>
            <person name="Lovett B."/>
            <person name="Kasson L.R."/>
            <person name="Berry K."/>
            <person name="Grigoriev I."/>
            <person name="Chang Y."/>
            <person name="Spatafora J."/>
            <person name="Kasson M.T."/>
        </authorList>
    </citation>
    <scope>NUCLEOTIDE SEQUENCE</scope>
    <source>
        <strain evidence="8">NRRL A-21654</strain>
    </source>
</reference>
<dbReference type="Gene3D" id="3.90.550.10">
    <property type="entry name" value="Spore Coat Polysaccharide Biosynthesis Protein SpsA, Chain A"/>
    <property type="match status" value="1"/>
</dbReference>
<dbReference type="OrthoDB" id="411524at2759"/>
<keyword evidence="8" id="KW-0808">Transferase</keyword>
<feature type="signal peptide" evidence="7">
    <location>
        <begin position="1"/>
        <end position="16"/>
    </location>
</feature>
<accession>A0A8H7BWM0</accession>
<evidence type="ECO:0000313" key="8">
    <source>
        <dbReference type="EMBL" id="KAF7726534.1"/>
    </source>
</evidence>
<dbReference type="PANTHER" id="PTHR12270">
    <property type="entry name" value="GLYCOSYLTRANSFERASE-RELATED"/>
    <property type="match status" value="1"/>
</dbReference>
<comment type="subcellular location">
    <subcellularLocation>
        <location evidence="1">Membrane</location>
        <topology evidence="1">Single-pass type II membrane protein</topology>
    </subcellularLocation>
</comment>
<keyword evidence="3" id="KW-0735">Signal-anchor</keyword>
<dbReference type="Proteomes" id="UP000605846">
    <property type="component" value="Unassembled WGS sequence"/>
</dbReference>